<dbReference type="Proteomes" id="UP000266673">
    <property type="component" value="Unassembled WGS sequence"/>
</dbReference>
<proteinExistence type="predicted"/>
<comment type="caution">
    <text evidence="2">The sequence shown here is derived from an EMBL/GenBank/DDBJ whole genome shotgun (WGS) entry which is preliminary data.</text>
</comment>
<evidence type="ECO:0000313" key="2">
    <source>
        <dbReference type="EMBL" id="RIB29151.1"/>
    </source>
</evidence>
<reference evidence="2 3" key="1">
    <citation type="submission" date="2018-06" db="EMBL/GenBank/DDBJ databases">
        <title>Comparative genomics reveals the genomic features of Rhizophagus irregularis, R. cerebriforme, R. diaphanum and Gigaspora rosea, and their symbiotic lifestyle signature.</title>
        <authorList>
            <person name="Morin E."/>
            <person name="San Clemente H."/>
            <person name="Chen E.C.H."/>
            <person name="De La Providencia I."/>
            <person name="Hainaut M."/>
            <person name="Kuo A."/>
            <person name="Kohler A."/>
            <person name="Murat C."/>
            <person name="Tang N."/>
            <person name="Roy S."/>
            <person name="Loubradou J."/>
            <person name="Henrissat B."/>
            <person name="Grigoriev I.V."/>
            <person name="Corradi N."/>
            <person name="Roux C."/>
            <person name="Martin F.M."/>
        </authorList>
    </citation>
    <scope>NUCLEOTIDE SEQUENCE [LARGE SCALE GENOMIC DNA]</scope>
    <source>
        <strain evidence="2 3">DAOM 194757</strain>
    </source>
</reference>
<feature type="compositionally biased region" description="Basic and acidic residues" evidence="1">
    <location>
        <begin position="65"/>
        <end position="77"/>
    </location>
</feature>
<dbReference type="EMBL" id="QKWP01000045">
    <property type="protein sequence ID" value="RIB29151.1"/>
    <property type="molecule type" value="Genomic_DNA"/>
</dbReference>
<evidence type="ECO:0000313" key="3">
    <source>
        <dbReference type="Proteomes" id="UP000266673"/>
    </source>
</evidence>
<accession>A0A397W4X4</accession>
<feature type="region of interest" description="Disordered" evidence="1">
    <location>
        <begin position="1"/>
        <end position="24"/>
    </location>
</feature>
<name>A0A397W4X4_9GLOM</name>
<feature type="compositionally biased region" description="Basic and acidic residues" evidence="1">
    <location>
        <begin position="1"/>
        <end position="23"/>
    </location>
</feature>
<organism evidence="2 3">
    <name type="scientific">Gigaspora rosea</name>
    <dbReference type="NCBI Taxonomy" id="44941"/>
    <lineage>
        <taxon>Eukaryota</taxon>
        <taxon>Fungi</taxon>
        <taxon>Fungi incertae sedis</taxon>
        <taxon>Mucoromycota</taxon>
        <taxon>Glomeromycotina</taxon>
        <taxon>Glomeromycetes</taxon>
        <taxon>Diversisporales</taxon>
        <taxon>Gigasporaceae</taxon>
        <taxon>Gigaspora</taxon>
    </lineage>
</organism>
<feature type="compositionally biased region" description="Acidic residues" evidence="1">
    <location>
        <begin position="49"/>
        <end position="64"/>
    </location>
</feature>
<dbReference type="OrthoDB" id="10576561at2759"/>
<dbReference type="AlphaFoldDB" id="A0A397W4X4"/>
<gene>
    <name evidence="2" type="ORF">C2G38_2305905</name>
</gene>
<feature type="region of interest" description="Disordered" evidence="1">
    <location>
        <begin position="47"/>
        <end position="77"/>
    </location>
</feature>
<evidence type="ECO:0000256" key="1">
    <source>
        <dbReference type="SAM" id="MobiDB-lite"/>
    </source>
</evidence>
<protein>
    <submittedName>
        <fullName evidence="2">Uncharacterized protein</fullName>
    </submittedName>
</protein>
<keyword evidence="3" id="KW-1185">Reference proteome</keyword>
<sequence length="274" mass="30810">MDPVDKTLESDFEDGMKVEKETSIKYQESDEIVEARRTDLELKEKIVDGEDLEESDSATLVDEDGNNKEKDNRTERPLEKEALHCKCDKWIRRVNELRNTVGETKESIGIDLVKAKDSSSVADCYRDEIGIKMEEPNVGYAEDGNSSGQFDPDGLCCRNGIGPGKAYEYWEKVNEFLRQVDNNLSKDESITEKALIFDAASGQVIRGSMKMETEPKGKEKVELAKNSKNLTKEVALYLPLWSKPMSFNPGGMFVGRSKELKLVSWNSTLSGGEM</sequence>